<reference evidence="1 2" key="1">
    <citation type="journal article" date="2012" name="J. Bacteriol.">
        <title>Genome Sequence of Fibrella aestuarina BUZ 2T, a Filamentous Marine Bacterium.</title>
        <authorList>
            <person name="Filippini M."/>
            <person name="Qi W."/>
            <person name="Blom J."/>
            <person name="Goesmann A."/>
            <person name="Smits T.H."/>
            <person name="Bagheri H.C."/>
        </authorList>
    </citation>
    <scope>NUCLEOTIDE SEQUENCE [LARGE SCALE GENOMIC DNA]</scope>
    <source>
        <strain evidence="2">BUZ 2T</strain>
    </source>
</reference>
<dbReference type="Proteomes" id="UP000011058">
    <property type="component" value="Chromosome"/>
</dbReference>
<dbReference type="HOGENOM" id="CLU_1178796_0_0_10"/>
<dbReference type="KEGG" id="fae:FAES_3300"/>
<keyword evidence="2" id="KW-1185">Reference proteome</keyword>
<dbReference type="AlphaFoldDB" id="I0KB05"/>
<gene>
    <name evidence="1" type="ORF">FAES_3300</name>
</gene>
<proteinExistence type="predicted"/>
<accession>I0KB05</accession>
<organism evidence="1 2">
    <name type="scientific">Fibrella aestuarina BUZ 2</name>
    <dbReference type="NCBI Taxonomy" id="1166018"/>
    <lineage>
        <taxon>Bacteria</taxon>
        <taxon>Pseudomonadati</taxon>
        <taxon>Bacteroidota</taxon>
        <taxon>Cytophagia</taxon>
        <taxon>Cytophagales</taxon>
        <taxon>Spirosomataceae</taxon>
        <taxon>Fibrella</taxon>
    </lineage>
</organism>
<protein>
    <submittedName>
        <fullName evidence="1">Uncharacterized protein</fullName>
    </submittedName>
</protein>
<dbReference type="EMBL" id="HE796683">
    <property type="protein sequence ID" value="CCH01308.1"/>
    <property type="molecule type" value="Genomic_DNA"/>
</dbReference>
<dbReference type="RefSeq" id="WP_015332407.1">
    <property type="nucleotide sequence ID" value="NC_020054.1"/>
</dbReference>
<sequence length="235" mass="25682">MEQSDSLSVHPDSLRALAMRVQQNVYGGAVTDDATIGIREIEDLLIEQYAFIRKSGDALEFRNNLAADPQRIVTRTVTLSRVDEPTMTPSQQLHRRRATIGTYANRGGTSYITGVLVGSTSFVPAGTVASLERTAKLTRRGAYVHVGPYLEIFHGPRTLAVSQVIVSGVPANPFTGGVEADINDPLRWLWPMPIGLDDRAVMVERAEIRLKGGAVATFQRKDQINNGTENALNKP</sequence>
<evidence type="ECO:0000313" key="1">
    <source>
        <dbReference type="EMBL" id="CCH01308.1"/>
    </source>
</evidence>
<name>I0KB05_9BACT</name>
<dbReference type="STRING" id="1166018.FAES_3300"/>
<evidence type="ECO:0000313" key="2">
    <source>
        <dbReference type="Proteomes" id="UP000011058"/>
    </source>
</evidence>